<dbReference type="SUPFAM" id="SSF51395">
    <property type="entry name" value="FMN-linked oxidoreductases"/>
    <property type="match status" value="1"/>
</dbReference>
<evidence type="ECO:0000256" key="2">
    <source>
        <dbReference type="ARBA" id="ARBA00005161"/>
    </source>
</evidence>
<keyword evidence="8 11" id="KW-0560">Oxidoreductase</keyword>
<dbReference type="PANTHER" id="PTHR48109:SF4">
    <property type="entry name" value="DIHYDROOROTATE DEHYDROGENASE (QUINONE), MITOCHONDRIAL"/>
    <property type="match status" value="1"/>
</dbReference>
<evidence type="ECO:0000256" key="6">
    <source>
        <dbReference type="ARBA" id="ARBA00022630"/>
    </source>
</evidence>
<keyword evidence="11" id="KW-0496">Mitochondrion</keyword>
<dbReference type="InterPro" id="IPR005720">
    <property type="entry name" value="Dihydroorotate_DH_cat"/>
</dbReference>
<gene>
    <name evidence="14" type="ORF">WJX75_002332</name>
</gene>
<organism evidence="14 15">
    <name type="scientific">Coccomyxa subellipsoidea</name>
    <dbReference type="NCBI Taxonomy" id="248742"/>
    <lineage>
        <taxon>Eukaryota</taxon>
        <taxon>Viridiplantae</taxon>
        <taxon>Chlorophyta</taxon>
        <taxon>core chlorophytes</taxon>
        <taxon>Trebouxiophyceae</taxon>
        <taxon>Trebouxiophyceae incertae sedis</taxon>
        <taxon>Coccomyxaceae</taxon>
        <taxon>Coccomyxa</taxon>
    </lineage>
</organism>
<feature type="domain" description="Dihydroorotate dehydrogenase catalytic" evidence="13">
    <location>
        <begin position="76"/>
        <end position="383"/>
    </location>
</feature>
<keyword evidence="7 11" id="KW-0288">FMN</keyword>
<evidence type="ECO:0000256" key="9">
    <source>
        <dbReference type="ARBA" id="ARBA00023136"/>
    </source>
</evidence>
<evidence type="ECO:0000256" key="10">
    <source>
        <dbReference type="ARBA" id="ARBA00048639"/>
    </source>
</evidence>
<dbReference type="HAMAP" id="MF_00225">
    <property type="entry name" value="DHO_dh_type2"/>
    <property type="match status" value="1"/>
</dbReference>
<dbReference type="Pfam" id="PF01180">
    <property type="entry name" value="DHO_dh"/>
    <property type="match status" value="1"/>
</dbReference>
<evidence type="ECO:0000256" key="11">
    <source>
        <dbReference type="RuleBase" id="RU361255"/>
    </source>
</evidence>
<comment type="caution">
    <text evidence="14">The sequence shown here is derived from an EMBL/GenBank/DDBJ whole genome shotgun (WGS) entry which is preliminary data.</text>
</comment>
<proteinExistence type="inferred from homology"/>
<dbReference type="EMBL" id="JALJOT010000001">
    <property type="protein sequence ID" value="KAK9918219.1"/>
    <property type="molecule type" value="Genomic_DNA"/>
</dbReference>
<evidence type="ECO:0000256" key="12">
    <source>
        <dbReference type="SAM" id="SignalP"/>
    </source>
</evidence>
<dbReference type="InterPro" id="IPR050074">
    <property type="entry name" value="DHO_dehydrogenase"/>
</dbReference>
<protein>
    <recommendedName>
        <fullName evidence="5 11">Dihydroorotate dehydrogenase (quinone), mitochondrial</fullName>
        <shortName evidence="11">DHOdehase</shortName>
        <ecNumber evidence="4 11">1.3.5.2</ecNumber>
    </recommendedName>
</protein>
<dbReference type="Proteomes" id="UP001491310">
    <property type="component" value="Unassembled WGS sequence"/>
</dbReference>
<name>A0ABR2Z1Z1_9CHLO</name>
<comment type="cofactor">
    <cofactor evidence="11">
        <name>FMN</name>
        <dbReference type="ChEBI" id="CHEBI:58210"/>
    </cofactor>
    <text evidence="11">Binds 1 FMN per subunit.</text>
</comment>
<dbReference type="NCBIfam" id="NF003645">
    <property type="entry name" value="PRK05286.1-2"/>
    <property type="match status" value="1"/>
</dbReference>
<accession>A0ABR2Z1Z1</accession>
<dbReference type="Gene3D" id="3.20.20.70">
    <property type="entry name" value="Aldolase class I"/>
    <property type="match status" value="1"/>
</dbReference>
<evidence type="ECO:0000259" key="13">
    <source>
        <dbReference type="Pfam" id="PF01180"/>
    </source>
</evidence>
<evidence type="ECO:0000313" key="14">
    <source>
        <dbReference type="EMBL" id="KAK9918219.1"/>
    </source>
</evidence>
<evidence type="ECO:0000256" key="4">
    <source>
        <dbReference type="ARBA" id="ARBA00012791"/>
    </source>
</evidence>
<dbReference type="NCBIfam" id="NF003652">
    <property type="entry name" value="PRK05286.2-5"/>
    <property type="match status" value="1"/>
</dbReference>
<comment type="pathway">
    <text evidence="2 11">Pyrimidine metabolism; UMP biosynthesis via de novo pathway; orotate from (S)-dihydroorotate (quinone route): step 1/1.</text>
</comment>
<dbReference type="PROSITE" id="PS00912">
    <property type="entry name" value="DHODEHASE_2"/>
    <property type="match status" value="1"/>
</dbReference>
<keyword evidence="11" id="KW-0999">Mitochondrion inner membrane</keyword>
<dbReference type="InterPro" id="IPR013785">
    <property type="entry name" value="Aldolase_TIM"/>
</dbReference>
<dbReference type="CDD" id="cd04738">
    <property type="entry name" value="DHOD_2_like"/>
    <property type="match status" value="1"/>
</dbReference>
<evidence type="ECO:0000313" key="15">
    <source>
        <dbReference type="Proteomes" id="UP001491310"/>
    </source>
</evidence>
<keyword evidence="15" id="KW-1185">Reference proteome</keyword>
<dbReference type="PANTHER" id="PTHR48109">
    <property type="entry name" value="DIHYDROOROTATE DEHYDROGENASE (QUINONE), MITOCHONDRIAL-RELATED"/>
    <property type="match status" value="1"/>
</dbReference>
<evidence type="ECO:0000256" key="1">
    <source>
        <dbReference type="ARBA" id="ARBA00004370"/>
    </source>
</evidence>
<dbReference type="PROSITE" id="PS00911">
    <property type="entry name" value="DHODEHASE_1"/>
    <property type="match status" value="1"/>
</dbReference>
<feature type="signal peptide" evidence="12">
    <location>
        <begin position="1"/>
        <end position="24"/>
    </location>
</feature>
<sequence>MSIRVALRRLVFGGAAFAAGTALAYIDDPEQLPFDLSNVAQKALQQLDAERAHNVAIWAAVHGLLPIEKRADPPKLRTTIWGKHFSNPIGLAAGFDKDAQALEGLLGLGFGFVEIGSVTPLPQPGNDQPRAFRLPELKAVINRYGFNSQGLDVVRANLIAYRRSQLHRPANQPGPGPGLVGVNLGKNKLSEDAAADYCLGVSKLAPYADYLVINVSSPNTPGLRALQSRKELEKLVKKVKATRDGMPWSAAGPPPLLVKIAPDITDADKSDIAAVALKLGIDGLIVSNTTICRPPAVAEHPEGQQTGGLSGAPLRDMSTEVLRDMYRLTKGKLPIIGVGGVSSGADAYAKIRAGASLVELYTSLVYEGPSLLRRMKKELTALLQRDGFASVHDAIGADHAIPRR</sequence>
<keyword evidence="9" id="KW-0472">Membrane</keyword>
<keyword evidence="6 11" id="KW-0285">Flavoprotein</keyword>
<evidence type="ECO:0000256" key="7">
    <source>
        <dbReference type="ARBA" id="ARBA00022643"/>
    </source>
</evidence>
<evidence type="ECO:0000256" key="5">
    <source>
        <dbReference type="ARBA" id="ARBA00017599"/>
    </source>
</evidence>
<evidence type="ECO:0000256" key="3">
    <source>
        <dbReference type="ARBA" id="ARBA00005359"/>
    </source>
</evidence>
<comment type="catalytic activity">
    <reaction evidence="10 11">
        <text>(S)-dihydroorotate + a quinone = orotate + a quinol</text>
        <dbReference type="Rhea" id="RHEA:30187"/>
        <dbReference type="ChEBI" id="CHEBI:24646"/>
        <dbReference type="ChEBI" id="CHEBI:30839"/>
        <dbReference type="ChEBI" id="CHEBI:30864"/>
        <dbReference type="ChEBI" id="CHEBI:132124"/>
        <dbReference type="EC" id="1.3.5.2"/>
    </reaction>
</comment>
<feature type="chain" id="PRO_5047089917" description="Dihydroorotate dehydrogenase (quinone), mitochondrial" evidence="12">
    <location>
        <begin position="25"/>
        <end position="404"/>
    </location>
</feature>
<dbReference type="EC" id="1.3.5.2" evidence="4 11"/>
<reference evidence="14 15" key="1">
    <citation type="journal article" date="2024" name="Nat. Commun.">
        <title>Phylogenomics reveals the evolutionary origins of lichenization in chlorophyte algae.</title>
        <authorList>
            <person name="Puginier C."/>
            <person name="Libourel C."/>
            <person name="Otte J."/>
            <person name="Skaloud P."/>
            <person name="Haon M."/>
            <person name="Grisel S."/>
            <person name="Petersen M."/>
            <person name="Berrin J.G."/>
            <person name="Delaux P.M."/>
            <person name="Dal Grande F."/>
            <person name="Keller J."/>
        </authorList>
    </citation>
    <scope>NUCLEOTIDE SEQUENCE [LARGE SCALE GENOMIC DNA]</scope>
    <source>
        <strain evidence="14 15">SAG 216-7</strain>
    </source>
</reference>
<dbReference type="NCBIfam" id="TIGR01036">
    <property type="entry name" value="pyrD_sub2"/>
    <property type="match status" value="1"/>
</dbReference>
<keyword evidence="12" id="KW-0732">Signal</keyword>
<dbReference type="InterPro" id="IPR005719">
    <property type="entry name" value="Dihydroorotate_DH_2"/>
</dbReference>
<comment type="subcellular location">
    <subcellularLocation>
        <location evidence="1">Membrane</location>
    </subcellularLocation>
    <subcellularLocation>
        <location evidence="11">Mitochondrion inner membrane</location>
        <topology evidence="11">Single-pass membrane protein</topology>
    </subcellularLocation>
</comment>
<comment type="similarity">
    <text evidence="3 11">Belongs to the dihydroorotate dehydrogenase family. Type 2 subfamily.</text>
</comment>
<evidence type="ECO:0000256" key="8">
    <source>
        <dbReference type="ARBA" id="ARBA00023002"/>
    </source>
</evidence>
<dbReference type="InterPro" id="IPR001295">
    <property type="entry name" value="Dihydroorotate_DH_CS"/>
</dbReference>